<dbReference type="KEGG" id="aot:AcetOri_orf03646"/>
<dbReference type="Proteomes" id="UP000270034">
    <property type="component" value="Chromosome"/>
</dbReference>
<dbReference type="AlphaFoldDB" id="A0A2Z5ZJ79"/>
<reference evidence="1 2" key="1">
    <citation type="submission" date="2018-02" db="EMBL/GenBank/DDBJ databases">
        <title>Acetobacter orientalis genome.</title>
        <authorList>
            <person name="Nakashima N."/>
            <person name="Tamura T."/>
        </authorList>
    </citation>
    <scope>NUCLEOTIDE SEQUENCE [LARGE SCALE GENOMIC DNA]</scope>
    <source>
        <strain evidence="1 2">FAN1</strain>
    </source>
</reference>
<gene>
    <name evidence="1" type="ORF">AcetOrient_orf03646</name>
</gene>
<evidence type="ECO:0000313" key="1">
    <source>
        <dbReference type="EMBL" id="BBC80762.1"/>
    </source>
</evidence>
<proteinExistence type="predicted"/>
<sequence length="42" mass="4826">MALVYTKWAAGRNWRPVCGLARANFKVFFKGDFAALLRLHKT</sequence>
<organism evidence="1 2">
    <name type="scientific">Acetobacter orientalis</name>
    <dbReference type="NCBI Taxonomy" id="146474"/>
    <lineage>
        <taxon>Bacteria</taxon>
        <taxon>Pseudomonadati</taxon>
        <taxon>Pseudomonadota</taxon>
        <taxon>Alphaproteobacteria</taxon>
        <taxon>Acetobacterales</taxon>
        <taxon>Acetobacteraceae</taxon>
        <taxon>Acetobacter</taxon>
    </lineage>
</organism>
<dbReference type="EMBL" id="AP018515">
    <property type="protein sequence ID" value="BBC80762.1"/>
    <property type="molecule type" value="Genomic_DNA"/>
</dbReference>
<evidence type="ECO:0000313" key="2">
    <source>
        <dbReference type="Proteomes" id="UP000270034"/>
    </source>
</evidence>
<name>A0A2Z5ZJ79_9PROT</name>
<accession>A0A2Z5ZJ79</accession>
<protein>
    <submittedName>
        <fullName evidence="1">Uncharacterized protein</fullName>
    </submittedName>
</protein>